<feature type="transmembrane region" description="Helical" evidence="5">
    <location>
        <begin position="118"/>
        <end position="135"/>
    </location>
</feature>
<dbReference type="Proteomes" id="UP000053789">
    <property type="component" value="Unassembled WGS sequence"/>
</dbReference>
<accession>A0A0D2EM92</accession>
<evidence type="ECO:0000313" key="7">
    <source>
        <dbReference type="Proteomes" id="UP000053789"/>
    </source>
</evidence>
<dbReference type="SUPFAM" id="SSF144083">
    <property type="entry name" value="Magnesium transport protein CorA, transmembrane region"/>
    <property type="match status" value="1"/>
</dbReference>
<dbReference type="AlphaFoldDB" id="A0A0D2EM92"/>
<evidence type="ECO:0000256" key="2">
    <source>
        <dbReference type="ARBA" id="ARBA00022692"/>
    </source>
</evidence>
<evidence type="ECO:0000313" key="6">
    <source>
        <dbReference type="EMBL" id="KIW91131.1"/>
    </source>
</evidence>
<evidence type="ECO:0000256" key="1">
    <source>
        <dbReference type="ARBA" id="ARBA00004141"/>
    </source>
</evidence>
<protein>
    <submittedName>
        <fullName evidence="6">Uncharacterized protein</fullName>
    </submittedName>
</protein>
<keyword evidence="3 5" id="KW-1133">Transmembrane helix</keyword>
<organism evidence="6 7">
    <name type="scientific">Cladophialophora bantiana (strain ATCC 10958 / CBS 173.52 / CDC B-1940 / NIH 8579)</name>
    <name type="common">Xylohypha bantiana</name>
    <dbReference type="NCBI Taxonomy" id="1442370"/>
    <lineage>
        <taxon>Eukaryota</taxon>
        <taxon>Fungi</taxon>
        <taxon>Dikarya</taxon>
        <taxon>Ascomycota</taxon>
        <taxon>Pezizomycotina</taxon>
        <taxon>Eurotiomycetes</taxon>
        <taxon>Chaetothyriomycetidae</taxon>
        <taxon>Chaetothyriales</taxon>
        <taxon>Herpotrichiellaceae</taxon>
        <taxon>Cladophialophora</taxon>
    </lineage>
</organism>
<keyword evidence="2 5" id="KW-0812">Transmembrane</keyword>
<comment type="subcellular location">
    <subcellularLocation>
        <location evidence="1">Membrane</location>
        <topology evidence="1">Multi-pass membrane protein</topology>
    </subcellularLocation>
</comment>
<keyword evidence="7" id="KW-1185">Reference proteome</keyword>
<dbReference type="GeneID" id="27700953"/>
<dbReference type="Pfam" id="PF01544">
    <property type="entry name" value="CorA"/>
    <property type="match status" value="1"/>
</dbReference>
<reference evidence="6" key="1">
    <citation type="submission" date="2015-01" db="EMBL/GenBank/DDBJ databases">
        <title>The Genome Sequence of Cladophialophora bantiana CBS 173.52.</title>
        <authorList>
            <consortium name="The Broad Institute Genomics Platform"/>
            <person name="Cuomo C."/>
            <person name="de Hoog S."/>
            <person name="Gorbushina A."/>
            <person name="Stielow B."/>
            <person name="Teixiera M."/>
            <person name="Abouelleil A."/>
            <person name="Chapman S.B."/>
            <person name="Priest M."/>
            <person name="Young S.K."/>
            <person name="Wortman J."/>
            <person name="Nusbaum C."/>
            <person name="Birren B."/>
        </authorList>
    </citation>
    <scope>NUCLEOTIDE SEQUENCE [LARGE SCALE GENOMIC DNA]</scope>
    <source>
        <strain evidence="6">CBS 173.52</strain>
    </source>
</reference>
<dbReference type="HOGENOM" id="CLU_1875206_0_0_1"/>
<dbReference type="EMBL" id="KN846991">
    <property type="protein sequence ID" value="KIW91131.1"/>
    <property type="molecule type" value="Genomic_DNA"/>
</dbReference>
<evidence type="ECO:0000256" key="5">
    <source>
        <dbReference type="SAM" id="Phobius"/>
    </source>
</evidence>
<name>A0A0D2EM92_CLAB1</name>
<dbReference type="RefSeq" id="XP_016617800.1">
    <property type="nucleotide sequence ID" value="XM_016765755.1"/>
</dbReference>
<sequence length="136" mass="15505">MEQAWTIPNSHNETLAPEGFFATTTTTRQALFRDFERPLFHKSRREQWKDSDSYEQILDGIPRLQSLLVQSVEIQQEDHGNAILVFTLATVVFLPMSFVAGFLTMNTQNIRSLGEGQWNFWATALPVTVFIVALSV</sequence>
<evidence type="ECO:0000256" key="4">
    <source>
        <dbReference type="ARBA" id="ARBA00023136"/>
    </source>
</evidence>
<evidence type="ECO:0000256" key="3">
    <source>
        <dbReference type="ARBA" id="ARBA00022989"/>
    </source>
</evidence>
<dbReference type="Gene3D" id="1.20.58.340">
    <property type="entry name" value="Magnesium transport protein CorA, transmembrane region"/>
    <property type="match status" value="1"/>
</dbReference>
<dbReference type="GO" id="GO:0016020">
    <property type="term" value="C:membrane"/>
    <property type="evidence" value="ECO:0007669"/>
    <property type="project" value="UniProtKB-SubCell"/>
</dbReference>
<dbReference type="InterPro" id="IPR045863">
    <property type="entry name" value="CorA_TM1_TM2"/>
</dbReference>
<dbReference type="InterPro" id="IPR002523">
    <property type="entry name" value="MgTranspt_CorA/ZnTranspt_ZntB"/>
</dbReference>
<gene>
    <name evidence="6" type="ORF">Z519_08025</name>
</gene>
<feature type="transmembrane region" description="Helical" evidence="5">
    <location>
        <begin position="82"/>
        <end position="106"/>
    </location>
</feature>
<dbReference type="VEuPathDB" id="FungiDB:Z519_08025"/>
<proteinExistence type="predicted"/>
<dbReference type="GO" id="GO:0046873">
    <property type="term" value="F:metal ion transmembrane transporter activity"/>
    <property type="evidence" value="ECO:0007669"/>
    <property type="project" value="InterPro"/>
</dbReference>
<dbReference type="OrthoDB" id="5430750at2759"/>
<keyword evidence="4 5" id="KW-0472">Membrane</keyword>